<accession>A0A1V0SFR8</accession>
<sequence length="382" mass="45028">MDNIKNHVLILLNSSLIQYYHEGNYLPILGKIICDFDKQKVSEYLNDNIDNVDILFLVNDVNFIKFLSDKKIIICNGYRYDVKTSYYQYYLVLSITSLIFNITIKLLIFPLEYENNKFKNFIYVKSKGSDSRHNVSSLITDYQNCFKCLRTNSLDNFTIIENNKDRIYNVAKIILDYPKSDICGGFVRDIINNVKPIDIDCYNIDEKKIKIGLNSKKIQYSKVKKINNYSLCVLQIDDFNIDINKKSSPKYDFDVNTLCLFKYKNSYNIKSKLNLNTLTIIEHILNKQAHIVFEPKNNSYGSCISFLCRFVKMLTKGFTIYFCTIPCSLTDYAKEILNIECYYNNDNYYLACKTDNSLYELLNYRDHKCTNCEEYYRHKYAI</sequence>
<name>A0A1V0SFR8_9VIRU</name>
<keyword evidence="1" id="KW-0472">Membrane</keyword>
<keyword evidence="1" id="KW-0812">Transmembrane</keyword>
<protein>
    <submittedName>
        <fullName evidence="2">Uncharacterized protein</fullName>
    </submittedName>
</protein>
<reference evidence="2" key="1">
    <citation type="journal article" date="2017" name="Science">
        <title>Giant viruses with an expanded complement of translation system components.</title>
        <authorList>
            <person name="Schulz F."/>
            <person name="Yutin N."/>
            <person name="Ivanova N.N."/>
            <person name="Ortega D.R."/>
            <person name="Lee T.K."/>
            <person name="Vierheilig J."/>
            <person name="Daims H."/>
            <person name="Horn M."/>
            <person name="Wagner M."/>
            <person name="Jensen G.J."/>
            <person name="Kyrpides N.C."/>
            <person name="Koonin E.V."/>
            <person name="Woyke T."/>
        </authorList>
    </citation>
    <scope>NUCLEOTIDE SEQUENCE</scope>
    <source>
        <strain evidence="2">HKV1</strain>
    </source>
</reference>
<gene>
    <name evidence="2" type="ORF">Hokovirus_2_89</name>
</gene>
<feature type="transmembrane region" description="Helical" evidence="1">
    <location>
        <begin position="87"/>
        <end position="109"/>
    </location>
</feature>
<proteinExistence type="predicted"/>
<dbReference type="EMBL" id="KY684104">
    <property type="protein sequence ID" value="ARF10562.1"/>
    <property type="molecule type" value="Genomic_DNA"/>
</dbReference>
<evidence type="ECO:0000256" key="1">
    <source>
        <dbReference type="SAM" id="Phobius"/>
    </source>
</evidence>
<organism evidence="2">
    <name type="scientific">Hokovirus HKV1</name>
    <dbReference type="NCBI Taxonomy" id="1977638"/>
    <lineage>
        <taxon>Viruses</taxon>
        <taxon>Varidnaviria</taxon>
        <taxon>Bamfordvirae</taxon>
        <taxon>Nucleocytoviricota</taxon>
        <taxon>Megaviricetes</taxon>
        <taxon>Imitervirales</taxon>
        <taxon>Mimiviridae</taxon>
        <taxon>Klosneuvirinae</taxon>
        <taxon>Hokovirus</taxon>
    </lineage>
</organism>
<keyword evidence="1" id="KW-1133">Transmembrane helix</keyword>
<evidence type="ECO:0000313" key="2">
    <source>
        <dbReference type="EMBL" id="ARF10562.1"/>
    </source>
</evidence>